<dbReference type="STRING" id="1434701.SAMN05443634_12110"/>
<feature type="compositionally biased region" description="Polar residues" evidence="1">
    <location>
        <begin position="225"/>
        <end position="236"/>
    </location>
</feature>
<evidence type="ECO:0000313" key="5">
    <source>
        <dbReference type="Proteomes" id="UP000650994"/>
    </source>
</evidence>
<sequence>MTRHSPYNYAFNNPLRFIDPDGNSPEDTTESNCCNNRDPELEAIEMTAGSINSIRASFANLVVRAVNIFTDDSIDKKYEVENGALILYKNVPKETTGEKIVSTIGDVATLALTAVGGPEGVLAAKGGKSILTNTVNDVKQTAVKTFQTYTKTNKKTGEVYTGRTSGTGTALENVAKRDKTHHMTENGFGAAVLDKSSTNKNAIRGREQYLIYKNGGAKSQGGTSGNAINGISPNNKNRTKYLNAAKVFGL</sequence>
<protein>
    <recommendedName>
        <fullName evidence="6">RHS repeat-associated core domain-containing protein</fullName>
    </recommendedName>
</protein>
<evidence type="ECO:0000313" key="4">
    <source>
        <dbReference type="Proteomes" id="UP000184120"/>
    </source>
</evidence>
<name>A0A1M7D8Y4_9FLAO</name>
<evidence type="ECO:0000313" key="3">
    <source>
        <dbReference type="EMBL" id="SHL75966.1"/>
    </source>
</evidence>
<gene>
    <name evidence="2" type="ORF">GCM10010984_30700</name>
    <name evidence="3" type="ORF">SAMN05443634_12110</name>
</gene>
<reference evidence="4" key="3">
    <citation type="submission" date="2016-11" db="EMBL/GenBank/DDBJ databases">
        <authorList>
            <person name="Varghese N."/>
            <person name="Submissions S."/>
        </authorList>
    </citation>
    <scope>NUCLEOTIDE SEQUENCE [LARGE SCALE GENOMIC DNA]</scope>
    <source>
        <strain evidence="4">DSM 27989</strain>
    </source>
</reference>
<reference evidence="3" key="2">
    <citation type="submission" date="2016-11" db="EMBL/GenBank/DDBJ databases">
        <authorList>
            <person name="Jaros S."/>
            <person name="Januszkiewicz K."/>
            <person name="Wedrychowicz H."/>
        </authorList>
    </citation>
    <scope>NUCLEOTIDE SEQUENCE [LARGE SCALE GENOMIC DNA]</scope>
    <source>
        <strain evidence="3">DSM 27989</strain>
    </source>
</reference>
<evidence type="ECO:0008006" key="6">
    <source>
        <dbReference type="Google" id="ProtNLM"/>
    </source>
</evidence>
<reference evidence="2" key="1">
    <citation type="journal article" date="2014" name="Int. J. Syst. Evol. Microbiol.">
        <title>Complete genome of a new Firmicutes species belonging to the dominant human colonic microbiota ('Ruminococcus bicirculans') reveals two chromosomes and a selective capacity to utilize plant glucans.</title>
        <authorList>
            <consortium name="NISC Comparative Sequencing Program"/>
            <person name="Wegmann U."/>
            <person name="Louis P."/>
            <person name="Goesmann A."/>
            <person name="Henrissat B."/>
            <person name="Duncan S.H."/>
            <person name="Flint H.J."/>
        </authorList>
    </citation>
    <scope>NUCLEOTIDE SEQUENCE</scope>
    <source>
        <strain evidence="2">CGMCC 1.12707</strain>
    </source>
</reference>
<accession>A0A1M7D8Y4</accession>
<evidence type="ECO:0000313" key="2">
    <source>
        <dbReference type="EMBL" id="GGF11533.1"/>
    </source>
</evidence>
<dbReference type="EMBL" id="BMFL01000037">
    <property type="protein sequence ID" value="GGF11533.1"/>
    <property type="molecule type" value="Genomic_DNA"/>
</dbReference>
<feature type="region of interest" description="Disordered" evidence="1">
    <location>
        <begin position="217"/>
        <end position="236"/>
    </location>
</feature>
<reference evidence="5" key="4">
    <citation type="journal article" date="2019" name="Int. J. Syst. Evol. Microbiol.">
        <title>The Global Catalogue of Microorganisms (GCM) 10K type strain sequencing project: providing services to taxonomists for standard genome sequencing and annotation.</title>
        <authorList>
            <consortium name="The Broad Institute Genomics Platform"/>
            <consortium name="The Broad Institute Genome Sequencing Center for Infectious Disease"/>
            <person name="Wu L."/>
            <person name="Ma J."/>
        </authorList>
    </citation>
    <scope>NUCLEOTIDE SEQUENCE [LARGE SCALE GENOMIC DNA]</scope>
    <source>
        <strain evidence="5">CGMCC 1.12707</strain>
    </source>
</reference>
<dbReference type="EMBL" id="FRBH01000021">
    <property type="protein sequence ID" value="SHL75966.1"/>
    <property type="molecule type" value="Genomic_DNA"/>
</dbReference>
<reference evidence="2" key="5">
    <citation type="submission" date="2024-05" db="EMBL/GenBank/DDBJ databases">
        <authorList>
            <person name="Sun Q."/>
            <person name="Zhou Y."/>
        </authorList>
    </citation>
    <scope>NUCLEOTIDE SEQUENCE</scope>
    <source>
        <strain evidence="2">CGMCC 1.12707</strain>
    </source>
</reference>
<dbReference type="Proteomes" id="UP000650994">
    <property type="component" value="Unassembled WGS sequence"/>
</dbReference>
<dbReference type="Proteomes" id="UP000184120">
    <property type="component" value="Unassembled WGS sequence"/>
</dbReference>
<proteinExistence type="predicted"/>
<evidence type="ECO:0000256" key="1">
    <source>
        <dbReference type="SAM" id="MobiDB-lite"/>
    </source>
</evidence>
<organism evidence="3 4">
    <name type="scientific">Chishuiella changwenlii</name>
    <dbReference type="NCBI Taxonomy" id="1434701"/>
    <lineage>
        <taxon>Bacteria</taxon>
        <taxon>Pseudomonadati</taxon>
        <taxon>Bacteroidota</taxon>
        <taxon>Flavobacteriia</taxon>
        <taxon>Flavobacteriales</taxon>
        <taxon>Weeksellaceae</taxon>
        <taxon>Chishuiella</taxon>
    </lineage>
</organism>
<dbReference type="AlphaFoldDB" id="A0A1M7D8Y4"/>
<keyword evidence="5" id="KW-1185">Reference proteome</keyword>